<comment type="caution">
    <text evidence="1">The sequence shown here is derived from an EMBL/GenBank/DDBJ whole genome shotgun (WGS) entry which is preliminary data.</text>
</comment>
<evidence type="ECO:0000313" key="1">
    <source>
        <dbReference type="EMBL" id="TKG67554.1"/>
    </source>
</evidence>
<accession>A0ABY2S259</accession>
<sequence length="76" mass="8498">MLRRTVKFRADPDAGLLSAELLDEDGNLLQARVLDARDGALLGEWLEAEADEAVANGSRWVRSRAWHHLFPTDPSE</sequence>
<name>A0ABY2S259_9PSEU</name>
<reference evidence="1 2" key="1">
    <citation type="journal article" date="2015" name="Antonie Van Leeuwenhoek">
        <title>Prauserella endophytica sp. nov., an endophytic actinobacterium isolated from Tamarix taklamakanensis.</title>
        <authorList>
            <person name="Liu J.M."/>
            <person name="Habden X."/>
            <person name="Guo L."/>
            <person name="Tuo L."/>
            <person name="Jiang Z.K."/>
            <person name="Liu S.W."/>
            <person name="Liu X.F."/>
            <person name="Chen L."/>
            <person name="Li R.F."/>
            <person name="Zhang Y.Q."/>
            <person name="Sun C.H."/>
        </authorList>
    </citation>
    <scope>NUCLEOTIDE SEQUENCE [LARGE SCALE GENOMIC DNA]</scope>
    <source>
        <strain evidence="1 2">CGMCC 4.7182</strain>
    </source>
</reference>
<keyword evidence="2" id="KW-1185">Reference proteome</keyword>
<dbReference type="RefSeq" id="WP_137096059.1">
    <property type="nucleotide sequence ID" value="NZ_SWMS01000013.1"/>
</dbReference>
<evidence type="ECO:0000313" key="2">
    <source>
        <dbReference type="Proteomes" id="UP000309992"/>
    </source>
</evidence>
<proteinExistence type="predicted"/>
<dbReference type="EMBL" id="SWMS01000013">
    <property type="protein sequence ID" value="TKG67554.1"/>
    <property type="molecule type" value="Genomic_DNA"/>
</dbReference>
<gene>
    <name evidence="1" type="ORF">FCN18_22605</name>
</gene>
<protein>
    <submittedName>
        <fullName evidence="1">Uncharacterized protein</fullName>
    </submittedName>
</protein>
<organism evidence="1 2">
    <name type="scientific">Prauserella endophytica</name>
    <dbReference type="NCBI Taxonomy" id="1592324"/>
    <lineage>
        <taxon>Bacteria</taxon>
        <taxon>Bacillati</taxon>
        <taxon>Actinomycetota</taxon>
        <taxon>Actinomycetes</taxon>
        <taxon>Pseudonocardiales</taxon>
        <taxon>Pseudonocardiaceae</taxon>
        <taxon>Prauserella</taxon>
        <taxon>Prauserella coralliicola group</taxon>
    </lineage>
</organism>
<dbReference type="Proteomes" id="UP000309992">
    <property type="component" value="Unassembled WGS sequence"/>
</dbReference>